<protein>
    <submittedName>
        <fullName evidence="2">LINE-1 retrotransposable element ORF2 protein</fullName>
    </submittedName>
</protein>
<reference evidence="2 3" key="1">
    <citation type="submission" date="2019-08" db="EMBL/GenBank/DDBJ databases">
        <title>Draft genome sequences of two oriental melons (Cucumis melo L. var makuwa).</title>
        <authorList>
            <person name="Kwon S.-Y."/>
        </authorList>
    </citation>
    <scope>NUCLEOTIDE SEQUENCE [LARGE SCALE GENOMIC DNA]</scope>
    <source>
        <strain evidence="3">cv. SW 3</strain>
        <tissue evidence="2">Leaf</tissue>
    </source>
</reference>
<dbReference type="EMBL" id="SSTE01002358">
    <property type="protein sequence ID" value="KAA0063657.1"/>
    <property type="molecule type" value="Genomic_DNA"/>
</dbReference>
<proteinExistence type="predicted"/>
<feature type="region of interest" description="Disordered" evidence="1">
    <location>
        <begin position="136"/>
        <end position="181"/>
    </location>
</feature>
<dbReference type="OrthoDB" id="1735078at2759"/>
<evidence type="ECO:0000313" key="3">
    <source>
        <dbReference type="Proteomes" id="UP000321393"/>
    </source>
</evidence>
<feature type="compositionally biased region" description="Acidic residues" evidence="1">
    <location>
        <begin position="150"/>
        <end position="160"/>
    </location>
</feature>
<gene>
    <name evidence="2" type="ORF">E6C27_scaffold329G001720</name>
</gene>
<name>A0A5A7V9L0_CUCMM</name>
<accession>A0A5A7V9L0</accession>
<dbReference type="AlphaFoldDB" id="A0A5A7V9L0"/>
<sequence length="181" mass="20034">MPLTNRGLSKPLWKLNSNNIFDTASVKKDLAGATSCPANFPPSLYKTLWKVRSLLNWNNTLIDVNSLVKDICSLDIKTQKGLITFNTIAVLLWKIWLERNSRVFKQKKKEVQDLWEDILAQTAGVMRVIRGCPPSGDAGMHPTDPSWEGGECDGECDGDGDGGNGGNSQMGLREMRKGGRR</sequence>
<dbReference type="Proteomes" id="UP000321393">
    <property type="component" value="Unassembled WGS sequence"/>
</dbReference>
<organism evidence="2 3">
    <name type="scientific">Cucumis melo var. makuwa</name>
    <name type="common">Oriental melon</name>
    <dbReference type="NCBI Taxonomy" id="1194695"/>
    <lineage>
        <taxon>Eukaryota</taxon>
        <taxon>Viridiplantae</taxon>
        <taxon>Streptophyta</taxon>
        <taxon>Embryophyta</taxon>
        <taxon>Tracheophyta</taxon>
        <taxon>Spermatophyta</taxon>
        <taxon>Magnoliopsida</taxon>
        <taxon>eudicotyledons</taxon>
        <taxon>Gunneridae</taxon>
        <taxon>Pentapetalae</taxon>
        <taxon>rosids</taxon>
        <taxon>fabids</taxon>
        <taxon>Cucurbitales</taxon>
        <taxon>Cucurbitaceae</taxon>
        <taxon>Benincaseae</taxon>
        <taxon>Cucumis</taxon>
    </lineage>
</organism>
<evidence type="ECO:0000256" key="1">
    <source>
        <dbReference type="SAM" id="MobiDB-lite"/>
    </source>
</evidence>
<evidence type="ECO:0000313" key="2">
    <source>
        <dbReference type="EMBL" id="KAA0063657.1"/>
    </source>
</evidence>
<comment type="caution">
    <text evidence="2">The sequence shown here is derived from an EMBL/GenBank/DDBJ whole genome shotgun (WGS) entry which is preliminary data.</text>
</comment>